<dbReference type="PANTHER" id="PTHR43201:SF5">
    <property type="entry name" value="MEDIUM-CHAIN ACYL-COA LIGASE ACSF2, MITOCHONDRIAL"/>
    <property type="match status" value="1"/>
</dbReference>
<dbReference type="EMBL" id="CP045851">
    <property type="protein sequence ID" value="QGG97149.1"/>
    <property type="molecule type" value="Genomic_DNA"/>
</dbReference>
<evidence type="ECO:0000313" key="7">
    <source>
        <dbReference type="Proteomes" id="UP000334019"/>
    </source>
</evidence>
<keyword evidence="2" id="KW-0436">Ligase</keyword>
<sequence>MVDAVGTLTAVARTGLLNPVRPDRFVRMARALRERGPTTAGLVAAAAARHPDRTAVVDERGTLTWAELDHRTNALAHGLARIGVDAGSTVGVLCRNHRGFVESVVAASKLGADVVLLNTGFAAPQLAEVVAREGVTALAHDASFDDVVDAAGLAATPRAVAWTSADAAPPDGTPTFDDLVAAGPSTPPAPPAAPGEVTILSSGTTGTPKGARRSTARAGSRSGAGSQAGVLTKVPLRSGDPTLVSAPLFHTWGLSGFITAALMASPMVLRERFDPEDALAAIDRHGVGTFVAVPVMLQRILELPLDRRVRYDTGSLRVVFLSGSALPGGLAHRWMDAFGENLYSLYGSTEVAAVALAGPSELRAHADTAGPVLPGIEVRLLDDRDHDVPAGASGRIFVRSGMAFEGYTGGGTKQVVDGYMSTGDVGRIAGGHLYVEGREDDMIISGGENVVPSEVEEVLLRHDEVVDAAVVGVPDPEFGQRLAAHVVLVDGASADHEALRGWVRENLANYKVPREVVVHDRLPRNPTGKVLRRQLLDPAADSPRED</sequence>
<dbReference type="InterPro" id="IPR045851">
    <property type="entry name" value="AMP-bd_C_sf"/>
</dbReference>
<dbReference type="Gene3D" id="3.40.50.12780">
    <property type="entry name" value="N-terminal domain of ligase-like"/>
    <property type="match status" value="1"/>
</dbReference>
<keyword evidence="7" id="KW-1185">Reference proteome</keyword>
<feature type="domain" description="AMP-dependent synthetase/ligase" evidence="4">
    <location>
        <begin position="45"/>
        <end position="407"/>
    </location>
</feature>
<dbReference type="KEGG" id="atq:GH723_15315"/>
<feature type="compositionally biased region" description="Low complexity" evidence="3">
    <location>
        <begin position="216"/>
        <end position="225"/>
    </location>
</feature>
<evidence type="ECO:0000256" key="1">
    <source>
        <dbReference type="ARBA" id="ARBA00006432"/>
    </source>
</evidence>
<dbReference type="Gene3D" id="3.30.300.30">
    <property type="match status" value="1"/>
</dbReference>
<evidence type="ECO:0000259" key="5">
    <source>
        <dbReference type="Pfam" id="PF13193"/>
    </source>
</evidence>
<dbReference type="Proteomes" id="UP000334019">
    <property type="component" value="Chromosome"/>
</dbReference>
<reference evidence="6 7" key="1">
    <citation type="submission" date="2019-11" db="EMBL/GenBank/DDBJ databases">
        <authorList>
            <person name="He Y."/>
        </authorList>
    </citation>
    <scope>NUCLEOTIDE SEQUENCE [LARGE SCALE GENOMIC DNA]</scope>
    <source>
        <strain evidence="6 7">SCSIO 58843</strain>
    </source>
</reference>
<protein>
    <submittedName>
        <fullName evidence="6">AMP-binding protein</fullName>
    </submittedName>
</protein>
<feature type="domain" description="AMP-binding enzyme C-terminal" evidence="5">
    <location>
        <begin position="454"/>
        <end position="529"/>
    </location>
</feature>
<organism evidence="6 7">
    <name type="scientific">Actinomarinicola tropica</name>
    <dbReference type="NCBI Taxonomy" id="2789776"/>
    <lineage>
        <taxon>Bacteria</taxon>
        <taxon>Bacillati</taxon>
        <taxon>Actinomycetota</taxon>
        <taxon>Acidimicrobiia</taxon>
        <taxon>Acidimicrobiales</taxon>
        <taxon>Iamiaceae</taxon>
        <taxon>Actinomarinicola</taxon>
    </lineage>
</organism>
<dbReference type="InterPro" id="IPR025110">
    <property type="entry name" value="AMP-bd_C"/>
</dbReference>
<feature type="region of interest" description="Disordered" evidence="3">
    <location>
        <begin position="181"/>
        <end position="230"/>
    </location>
</feature>
<evidence type="ECO:0000256" key="3">
    <source>
        <dbReference type="SAM" id="MobiDB-lite"/>
    </source>
</evidence>
<proteinExistence type="inferred from homology"/>
<dbReference type="PANTHER" id="PTHR43201">
    <property type="entry name" value="ACYL-COA SYNTHETASE"/>
    <property type="match status" value="1"/>
</dbReference>
<dbReference type="SUPFAM" id="SSF56801">
    <property type="entry name" value="Acetyl-CoA synthetase-like"/>
    <property type="match status" value="1"/>
</dbReference>
<dbReference type="FunFam" id="3.30.300.30:FF:000008">
    <property type="entry name" value="2,3-dihydroxybenzoate-AMP ligase"/>
    <property type="match status" value="1"/>
</dbReference>
<dbReference type="InterPro" id="IPR000873">
    <property type="entry name" value="AMP-dep_synth/lig_dom"/>
</dbReference>
<dbReference type="Pfam" id="PF13193">
    <property type="entry name" value="AMP-binding_C"/>
    <property type="match status" value="1"/>
</dbReference>
<evidence type="ECO:0000256" key="2">
    <source>
        <dbReference type="ARBA" id="ARBA00022598"/>
    </source>
</evidence>
<evidence type="ECO:0000313" key="6">
    <source>
        <dbReference type="EMBL" id="QGG97149.1"/>
    </source>
</evidence>
<dbReference type="InterPro" id="IPR042099">
    <property type="entry name" value="ANL_N_sf"/>
</dbReference>
<name>A0A5Q2RK32_9ACTN</name>
<dbReference type="GO" id="GO:0006631">
    <property type="term" value="P:fatty acid metabolic process"/>
    <property type="evidence" value="ECO:0007669"/>
    <property type="project" value="TreeGrafter"/>
</dbReference>
<accession>A0A5Q2RK32</accession>
<comment type="similarity">
    <text evidence="1">Belongs to the ATP-dependent AMP-binding enzyme family.</text>
</comment>
<dbReference type="GO" id="GO:0031956">
    <property type="term" value="F:medium-chain fatty acid-CoA ligase activity"/>
    <property type="evidence" value="ECO:0007669"/>
    <property type="project" value="TreeGrafter"/>
</dbReference>
<gene>
    <name evidence="6" type="ORF">GH723_15315</name>
</gene>
<dbReference type="AlphaFoldDB" id="A0A5Q2RK32"/>
<evidence type="ECO:0000259" key="4">
    <source>
        <dbReference type="Pfam" id="PF00501"/>
    </source>
</evidence>
<dbReference type="Pfam" id="PF00501">
    <property type="entry name" value="AMP-binding"/>
    <property type="match status" value="1"/>
</dbReference>